<sequence>MRPRSPIHRQEVWMRRYLLLAAIFTAAFGGTAVAGMERFLWEKRPLVMTVPRADNAAYGQQLEVVANHAEGFAERDMVVIAVVGDERVEVDGRLAADLNGGDIRRRLNLPQTRFEVVLVGKDGAVKRRSTQAIPANVLFQTIDAMPMRQREMRRSGDGKPDD</sequence>
<dbReference type="Pfam" id="PF13778">
    <property type="entry name" value="DUF4174"/>
    <property type="match status" value="1"/>
</dbReference>
<evidence type="ECO:0000313" key="4">
    <source>
        <dbReference type="Proteomes" id="UP000253941"/>
    </source>
</evidence>
<accession>A0A369TEG6</accession>
<comment type="caution">
    <text evidence="3">The sequence shown here is derived from an EMBL/GenBank/DDBJ whole genome shotgun (WGS) entry which is preliminary data.</text>
</comment>
<evidence type="ECO:0000259" key="2">
    <source>
        <dbReference type="Pfam" id="PF13778"/>
    </source>
</evidence>
<evidence type="ECO:0000256" key="1">
    <source>
        <dbReference type="ARBA" id="ARBA00022729"/>
    </source>
</evidence>
<gene>
    <name evidence="3" type="ORF">DRB17_00480</name>
</gene>
<name>A0A369TEG6_9PROT</name>
<keyword evidence="4" id="KW-1185">Reference proteome</keyword>
<dbReference type="InterPro" id="IPR025232">
    <property type="entry name" value="DUF4174"/>
</dbReference>
<proteinExistence type="predicted"/>
<dbReference type="AlphaFoldDB" id="A0A369TEG6"/>
<evidence type="ECO:0000313" key="3">
    <source>
        <dbReference type="EMBL" id="RDD63693.1"/>
    </source>
</evidence>
<reference evidence="3 4" key="1">
    <citation type="submission" date="2018-07" db="EMBL/GenBank/DDBJ databases">
        <title>Venubactetium sediminum gen. nov., sp. nov., isolated from a marine solar saltern.</title>
        <authorList>
            <person name="Wang S."/>
        </authorList>
    </citation>
    <scope>NUCLEOTIDE SEQUENCE [LARGE SCALE GENOMIC DNA]</scope>
    <source>
        <strain evidence="3 4">WD2A32</strain>
    </source>
</reference>
<keyword evidence="1" id="KW-0732">Signal</keyword>
<dbReference type="EMBL" id="QPMH01000001">
    <property type="protein sequence ID" value="RDD63693.1"/>
    <property type="molecule type" value="Genomic_DNA"/>
</dbReference>
<protein>
    <submittedName>
        <fullName evidence="3">DUF4174 domain-containing protein</fullName>
    </submittedName>
</protein>
<organism evidence="3 4">
    <name type="scientific">Ferruginivarius sediminum</name>
    <dbReference type="NCBI Taxonomy" id="2661937"/>
    <lineage>
        <taxon>Bacteria</taxon>
        <taxon>Pseudomonadati</taxon>
        <taxon>Pseudomonadota</taxon>
        <taxon>Alphaproteobacteria</taxon>
        <taxon>Rhodospirillales</taxon>
        <taxon>Rhodospirillaceae</taxon>
        <taxon>Ferruginivarius</taxon>
    </lineage>
</organism>
<feature type="domain" description="DUF4174" evidence="2">
    <location>
        <begin position="36"/>
        <end position="151"/>
    </location>
</feature>
<dbReference type="Proteomes" id="UP000253941">
    <property type="component" value="Unassembled WGS sequence"/>
</dbReference>